<feature type="region of interest" description="Disordered" evidence="1">
    <location>
        <begin position="34"/>
        <end position="87"/>
    </location>
</feature>
<evidence type="ECO:0000313" key="3">
    <source>
        <dbReference type="Proteomes" id="UP001479436"/>
    </source>
</evidence>
<comment type="caution">
    <text evidence="2">The sequence shown here is derived from an EMBL/GenBank/DDBJ whole genome shotgun (WGS) entry which is preliminary data.</text>
</comment>
<reference evidence="2 3" key="1">
    <citation type="submission" date="2023-04" db="EMBL/GenBank/DDBJ databases">
        <title>Genome of Basidiobolus ranarum AG-B5.</title>
        <authorList>
            <person name="Stajich J.E."/>
            <person name="Carter-House D."/>
            <person name="Gryganskyi A."/>
        </authorList>
    </citation>
    <scope>NUCLEOTIDE SEQUENCE [LARGE SCALE GENOMIC DNA]</scope>
    <source>
        <strain evidence="2 3">AG-B5</strain>
    </source>
</reference>
<feature type="compositionally biased region" description="Polar residues" evidence="1">
    <location>
        <begin position="37"/>
        <end position="87"/>
    </location>
</feature>
<dbReference type="EMBL" id="JASJQH010010384">
    <property type="protein sequence ID" value="KAK9670927.1"/>
    <property type="molecule type" value="Genomic_DNA"/>
</dbReference>
<organism evidence="2 3">
    <name type="scientific">Basidiobolus ranarum</name>
    <dbReference type="NCBI Taxonomy" id="34480"/>
    <lineage>
        <taxon>Eukaryota</taxon>
        <taxon>Fungi</taxon>
        <taxon>Fungi incertae sedis</taxon>
        <taxon>Zoopagomycota</taxon>
        <taxon>Entomophthoromycotina</taxon>
        <taxon>Basidiobolomycetes</taxon>
        <taxon>Basidiobolales</taxon>
        <taxon>Basidiobolaceae</taxon>
        <taxon>Basidiobolus</taxon>
    </lineage>
</organism>
<evidence type="ECO:0000313" key="2">
    <source>
        <dbReference type="EMBL" id="KAK9670927.1"/>
    </source>
</evidence>
<accession>A0ABR2VLQ3</accession>
<name>A0ABR2VLQ3_9FUNG</name>
<sequence length="87" mass="9210">MDSVKTNLQAASGAIKETLGHATGNQRLEDKGADQYAQAQVNHDGDNNQSSKYNTAVTNNIDPSFGNQDPSSVTNSNISQGKVDQNS</sequence>
<dbReference type="Proteomes" id="UP001479436">
    <property type="component" value="Unassembled WGS sequence"/>
</dbReference>
<keyword evidence="3" id="KW-1185">Reference proteome</keyword>
<protein>
    <submittedName>
        <fullName evidence="2">Uncharacterized protein</fullName>
    </submittedName>
</protein>
<proteinExistence type="predicted"/>
<gene>
    <name evidence="2" type="ORF">K7432_017241</name>
</gene>
<evidence type="ECO:0000256" key="1">
    <source>
        <dbReference type="SAM" id="MobiDB-lite"/>
    </source>
</evidence>